<comment type="caution">
    <text evidence="1">The sequence shown here is derived from an EMBL/GenBank/DDBJ whole genome shotgun (WGS) entry which is preliminary data.</text>
</comment>
<reference evidence="1 2" key="1">
    <citation type="submission" date="2021-03" db="EMBL/GenBank/DDBJ databases">
        <title>Whole genome shotgun sequence of Actinoplanes toevensis NBRC 105298.</title>
        <authorList>
            <person name="Komaki H."/>
            <person name="Tamura T."/>
        </authorList>
    </citation>
    <scope>NUCLEOTIDE SEQUENCE [LARGE SCALE GENOMIC DNA]</scope>
    <source>
        <strain evidence="1 2">NBRC 105298</strain>
    </source>
</reference>
<proteinExistence type="predicted"/>
<keyword evidence="2" id="KW-1185">Reference proteome</keyword>
<accession>A0A919W5W1</accession>
<evidence type="ECO:0000313" key="1">
    <source>
        <dbReference type="EMBL" id="GIM91908.1"/>
    </source>
</evidence>
<protein>
    <submittedName>
        <fullName evidence="1">Uncharacterized protein</fullName>
    </submittedName>
</protein>
<sequence length="69" mass="7584">MGSSKHEFKVQLDGIELSEEQAHRVNAAVRAAVLRELVELEVPDYRVVLVSPEDLTQPGFGIGVRVIGQ</sequence>
<dbReference type="Proteomes" id="UP000677082">
    <property type="component" value="Unassembled WGS sequence"/>
</dbReference>
<dbReference type="RefSeq" id="WP_213007797.1">
    <property type="nucleotide sequence ID" value="NZ_BOQN01000050.1"/>
</dbReference>
<name>A0A919W5W1_9ACTN</name>
<evidence type="ECO:0000313" key="2">
    <source>
        <dbReference type="Proteomes" id="UP000677082"/>
    </source>
</evidence>
<gene>
    <name evidence="1" type="ORF">Ato02nite_037010</name>
</gene>
<dbReference type="EMBL" id="BOQN01000050">
    <property type="protein sequence ID" value="GIM91908.1"/>
    <property type="molecule type" value="Genomic_DNA"/>
</dbReference>
<organism evidence="1 2">
    <name type="scientific">Paractinoplanes toevensis</name>
    <dbReference type="NCBI Taxonomy" id="571911"/>
    <lineage>
        <taxon>Bacteria</taxon>
        <taxon>Bacillati</taxon>
        <taxon>Actinomycetota</taxon>
        <taxon>Actinomycetes</taxon>
        <taxon>Micromonosporales</taxon>
        <taxon>Micromonosporaceae</taxon>
        <taxon>Paractinoplanes</taxon>
    </lineage>
</organism>
<dbReference type="AlphaFoldDB" id="A0A919W5W1"/>